<evidence type="ECO:0000313" key="3">
    <source>
        <dbReference type="Proteomes" id="UP000243096"/>
    </source>
</evidence>
<feature type="compositionally biased region" description="Basic and acidic residues" evidence="1">
    <location>
        <begin position="55"/>
        <end position="69"/>
    </location>
</feature>
<dbReference type="AlphaFoldDB" id="A0A2P5KDF5"/>
<protein>
    <submittedName>
        <fullName evidence="2">Uncharacterized protein</fullName>
    </submittedName>
</protein>
<evidence type="ECO:0000313" key="2">
    <source>
        <dbReference type="EMBL" id="PPB84739.1"/>
    </source>
</evidence>
<accession>A0A2P5KDF5</accession>
<comment type="caution">
    <text evidence="2">The sequence shown here is derived from an EMBL/GenBank/DDBJ whole genome shotgun (WGS) entry which is preliminary data.</text>
</comment>
<sequence length="69" mass="7833">MRRVCFFTYIAIDYTGVQAISRTTTTSERYYQSASAIARDMGRTGSQSDAFQAPRPDDGDQRCAQRDNR</sequence>
<evidence type="ECO:0000256" key="1">
    <source>
        <dbReference type="SAM" id="MobiDB-lite"/>
    </source>
</evidence>
<feature type="region of interest" description="Disordered" evidence="1">
    <location>
        <begin position="38"/>
        <end position="69"/>
    </location>
</feature>
<reference evidence="2 3" key="1">
    <citation type="submission" date="2018-01" db="EMBL/GenBank/DDBJ databases">
        <title>Genomic Encyclopedia of Type Strains, Phase III (KMG-III): the genomes of soil and plant-associated and newly described type strains.</title>
        <authorList>
            <person name="Whitman W."/>
        </authorList>
    </citation>
    <scope>NUCLEOTIDE SEQUENCE [LARGE SCALE GENOMIC DNA]</scope>
    <source>
        <strain evidence="2 3">HKI456</strain>
    </source>
</reference>
<dbReference type="EMBL" id="PRDW01000002">
    <property type="protein sequence ID" value="PPB84739.1"/>
    <property type="molecule type" value="Genomic_DNA"/>
</dbReference>
<name>A0A2P5KDF5_9BURK</name>
<gene>
    <name evidence="2" type="ORF">B0O95_102138</name>
</gene>
<dbReference type="Proteomes" id="UP000243096">
    <property type="component" value="Unassembled WGS sequence"/>
</dbReference>
<keyword evidence="3" id="KW-1185">Reference proteome</keyword>
<organism evidence="2 3">
    <name type="scientific">Mycetohabitans endofungorum</name>
    <dbReference type="NCBI Taxonomy" id="417203"/>
    <lineage>
        <taxon>Bacteria</taxon>
        <taxon>Pseudomonadati</taxon>
        <taxon>Pseudomonadota</taxon>
        <taxon>Betaproteobacteria</taxon>
        <taxon>Burkholderiales</taxon>
        <taxon>Burkholderiaceae</taxon>
        <taxon>Mycetohabitans</taxon>
    </lineage>
</organism>
<proteinExistence type="predicted"/>